<name>A0ABV7AHZ4_9RHOB</name>
<evidence type="ECO:0000313" key="7">
    <source>
        <dbReference type="Proteomes" id="UP001595443"/>
    </source>
</evidence>
<evidence type="ECO:0000256" key="1">
    <source>
        <dbReference type="ARBA" id="ARBA00022692"/>
    </source>
</evidence>
<feature type="transmembrane region" description="Helical" evidence="4">
    <location>
        <begin position="379"/>
        <end position="397"/>
    </location>
</feature>
<dbReference type="PANTHER" id="PTHR11360:SF308">
    <property type="entry name" value="BLL3089 PROTEIN"/>
    <property type="match status" value="1"/>
</dbReference>
<feature type="transmembrane region" description="Helical" evidence="4">
    <location>
        <begin position="262"/>
        <end position="280"/>
    </location>
</feature>
<evidence type="ECO:0000256" key="3">
    <source>
        <dbReference type="ARBA" id="ARBA00023136"/>
    </source>
</evidence>
<evidence type="ECO:0000313" key="6">
    <source>
        <dbReference type="EMBL" id="MFC2969023.1"/>
    </source>
</evidence>
<feature type="transmembrane region" description="Helical" evidence="4">
    <location>
        <begin position="52"/>
        <end position="69"/>
    </location>
</feature>
<protein>
    <submittedName>
        <fullName evidence="6">MFS transporter</fullName>
    </submittedName>
</protein>
<feature type="transmembrane region" description="Helical" evidence="4">
    <location>
        <begin position="292"/>
        <end position="310"/>
    </location>
</feature>
<feature type="transmembrane region" description="Helical" evidence="4">
    <location>
        <begin position="316"/>
        <end position="338"/>
    </location>
</feature>
<evidence type="ECO:0000256" key="2">
    <source>
        <dbReference type="ARBA" id="ARBA00022989"/>
    </source>
</evidence>
<feature type="transmembrane region" description="Helical" evidence="4">
    <location>
        <begin position="222"/>
        <end position="242"/>
    </location>
</feature>
<dbReference type="InterPro" id="IPR020846">
    <property type="entry name" value="MFS_dom"/>
</dbReference>
<feature type="transmembrane region" description="Helical" evidence="4">
    <location>
        <begin position="169"/>
        <end position="189"/>
    </location>
</feature>
<dbReference type="PROSITE" id="PS50850">
    <property type="entry name" value="MFS"/>
    <property type="match status" value="1"/>
</dbReference>
<dbReference type="Proteomes" id="UP001595443">
    <property type="component" value="Unassembled WGS sequence"/>
</dbReference>
<dbReference type="SUPFAM" id="SSF103473">
    <property type="entry name" value="MFS general substrate transporter"/>
    <property type="match status" value="1"/>
</dbReference>
<keyword evidence="2 4" id="KW-1133">Transmembrane helix</keyword>
<keyword evidence="7" id="KW-1185">Reference proteome</keyword>
<proteinExistence type="predicted"/>
<dbReference type="InterPro" id="IPR036259">
    <property type="entry name" value="MFS_trans_sf"/>
</dbReference>
<dbReference type="Pfam" id="PF07690">
    <property type="entry name" value="MFS_1"/>
    <property type="match status" value="1"/>
</dbReference>
<dbReference type="PANTHER" id="PTHR11360">
    <property type="entry name" value="MONOCARBOXYLATE TRANSPORTER"/>
    <property type="match status" value="1"/>
</dbReference>
<feature type="transmembrane region" description="Helical" evidence="4">
    <location>
        <begin position="350"/>
        <end position="373"/>
    </location>
</feature>
<accession>A0ABV7AHZ4</accession>
<feature type="domain" description="Major facilitator superfamily (MFS) profile" evidence="5">
    <location>
        <begin position="14"/>
        <end position="408"/>
    </location>
</feature>
<gene>
    <name evidence="6" type="ORF">ACFOES_13025</name>
</gene>
<dbReference type="InterPro" id="IPR050327">
    <property type="entry name" value="Proton-linked_MCT"/>
</dbReference>
<dbReference type="EMBL" id="JBHRSK010000008">
    <property type="protein sequence ID" value="MFC2969023.1"/>
    <property type="molecule type" value="Genomic_DNA"/>
</dbReference>
<organism evidence="6 7">
    <name type="scientific">Acidimangrovimonas pyrenivorans</name>
    <dbReference type="NCBI Taxonomy" id="2030798"/>
    <lineage>
        <taxon>Bacteria</taxon>
        <taxon>Pseudomonadati</taxon>
        <taxon>Pseudomonadota</taxon>
        <taxon>Alphaproteobacteria</taxon>
        <taxon>Rhodobacterales</taxon>
        <taxon>Paracoccaceae</taxon>
        <taxon>Acidimangrovimonas</taxon>
    </lineage>
</organism>
<dbReference type="RefSeq" id="WP_377833727.1">
    <property type="nucleotide sequence ID" value="NZ_JBHRSK010000008.1"/>
</dbReference>
<comment type="caution">
    <text evidence="6">The sequence shown here is derived from an EMBL/GenBank/DDBJ whole genome shotgun (WGS) entry which is preliminary data.</text>
</comment>
<keyword evidence="1 4" id="KW-0812">Transmembrane</keyword>
<dbReference type="InterPro" id="IPR011701">
    <property type="entry name" value="MFS"/>
</dbReference>
<feature type="transmembrane region" description="Helical" evidence="4">
    <location>
        <begin position="81"/>
        <end position="99"/>
    </location>
</feature>
<feature type="transmembrane region" description="Helical" evidence="4">
    <location>
        <begin position="105"/>
        <end position="127"/>
    </location>
</feature>
<dbReference type="Gene3D" id="1.20.1250.20">
    <property type="entry name" value="MFS general substrate transporter like domains"/>
    <property type="match status" value="1"/>
</dbReference>
<sequence>MRAFVDFLRSNAPWLAAGFLLTLLSSFGQTFFISIFSGQIRTAFDLSSGQWGSLYGAATFTSAMAMLYVGGLADRFRVRQLGLTVMLLLALACLVMSRVSSLAGLAAVIFALRLTGQGMMSHTAMVAMARWFVATRGRAVATASLGFAVGEAVLPLGFVLLLTRFDWRGLWLLAMALVLAAIPLLLLLLRRERTPQSFAGESQATGLQGRDWTRGEVLRHPLFWAMVPAILAPAMWSTAFFFHQAHIASVKGWSHLQLVQLFPLFTVSAVGCLMLSGWLVDRYGAGRVATLYLLPAALGYWVLALASSPLSAAPGVMLLGATQGMNSTVGSTFWPEFFGTRHIGKIRSMIVAVMVLGTAIGPMLSGLLIDAGIDFPHQGYGVGLYFIAAAALAAAGIGRVRRIAATSGA</sequence>
<evidence type="ECO:0000256" key="4">
    <source>
        <dbReference type="SAM" id="Phobius"/>
    </source>
</evidence>
<keyword evidence="3 4" id="KW-0472">Membrane</keyword>
<evidence type="ECO:0000259" key="5">
    <source>
        <dbReference type="PROSITE" id="PS50850"/>
    </source>
</evidence>
<feature type="transmembrane region" description="Helical" evidence="4">
    <location>
        <begin position="139"/>
        <end position="163"/>
    </location>
</feature>
<reference evidence="7" key="1">
    <citation type="journal article" date="2019" name="Int. J. Syst. Evol. Microbiol.">
        <title>The Global Catalogue of Microorganisms (GCM) 10K type strain sequencing project: providing services to taxonomists for standard genome sequencing and annotation.</title>
        <authorList>
            <consortium name="The Broad Institute Genomics Platform"/>
            <consortium name="The Broad Institute Genome Sequencing Center for Infectious Disease"/>
            <person name="Wu L."/>
            <person name="Ma J."/>
        </authorList>
    </citation>
    <scope>NUCLEOTIDE SEQUENCE [LARGE SCALE GENOMIC DNA]</scope>
    <source>
        <strain evidence="7">KCTC 62192</strain>
    </source>
</reference>